<comment type="caution">
    <text evidence="2">The sequence shown here is derived from an EMBL/GenBank/DDBJ whole genome shotgun (WGS) entry which is preliminary data.</text>
</comment>
<dbReference type="Proteomes" id="UP000619041">
    <property type="component" value="Unassembled WGS sequence"/>
</dbReference>
<dbReference type="EMBL" id="BMKL01000001">
    <property type="protein sequence ID" value="GGD85214.1"/>
    <property type="molecule type" value="Genomic_DNA"/>
</dbReference>
<organism evidence="2 3">
    <name type="scientific">Tsuneonella deserti</name>
    <dbReference type="NCBI Taxonomy" id="2035528"/>
    <lineage>
        <taxon>Bacteria</taxon>
        <taxon>Pseudomonadati</taxon>
        <taxon>Pseudomonadota</taxon>
        <taxon>Alphaproteobacteria</taxon>
        <taxon>Sphingomonadales</taxon>
        <taxon>Erythrobacteraceae</taxon>
        <taxon>Tsuneonella</taxon>
    </lineage>
</organism>
<feature type="chain" id="PRO_5047478284" evidence="1">
    <location>
        <begin position="31"/>
        <end position="280"/>
    </location>
</feature>
<protein>
    <submittedName>
        <fullName evidence="2">Uncharacterized protein</fullName>
    </submittedName>
</protein>
<keyword evidence="3" id="KW-1185">Reference proteome</keyword>
<keyword evidence="1" id="KW-0732">Signal</keyword>
<accession>A0ABQ1S0G5</accession>
<dbReference type="RefSeq" id="WP_188643350.1">
    <property type="nucleotide sequence ID" value="NZ_BMKL01000001.1"/>
</dbReference>
<evidence type="ECO:0000256" key="1">
    <source>
        <dbReference type="SAM" id="SignalP"/>
    </source>
</evidence>
<name>A0ABQ1S0G5_9SPHN</name>
<gene>
    <name evidence="2" type="ORF">GCM10011515_01120</name>
</gene>
<sequence>MTSRFSFLHSTILGAVVTLAVAAAPAPSGAPQPTYADLADFADAADLVAHVQVTKQIVLPPERAQNVAPGYTRLYIEARTKGLLAGRAPLGSAVRYLVDVPVDERGKPAKLKKREFLLSARPVPGRPGELQLTGPSAQLAYDADIAARLRPVLVELAAADAAPPVTGVRDALAVPGTLVGESETQIFLSTESGDPVSLTVVRRPGMEPVWGVSYSEIVDQAARPPERDTLAWYRLACFLPARLPAGANLSQDPASRSQAAQDYSFVMQQLGPCPRVLGPR</sequence>
<reference evidence="3" key="1">
    <citation type="journal article" date="2019" name="Int. J. Syst. Evol. Microbiol.">
        <title>The Global Catalogue of Microorganisms (GCM) 10K type strain sequencing project: providing services to taxonomists for standard genome sequencing and annotation.</title>
        <authorList>
            <consortium name="The Broad Institute Genomics Platform"/>
            <consortium name="The Broad Institute Genome Sequencing Center for Infectious Disease"/>
            <person name="Wu L."/>
            <person name="Ma J."/>
        </authorList>
    </citation>
    <scope>NUCLEOTIDE SEQUENCE [LARGE SCALE GENOMIC DNA]</scope>
    <source>
        <strain evidence="3">CGMCC 1.15959</strain>
    </source>
</reference>
<feature type="signal peptide" evidence="1">
    <location>
        <begin position="1"/>
        <end position="30"/>
    </location>
</feature>
<evidence type="ECO:0000313" key="3">
    <source>
        <dbReference type="Proteomes" id="UP000619041"/>
    </source>
</evidence>
<evidence type="ECO:0000313" key="2">
    <source>
        <dbReference type="EMBL" id="GGD85214.1"/>
    </source>
</evidence>
<proteinExistence type="predicted"/>